<dbReference type="GO" id="GO:0016491">
    <property type="term" value="F:oxidoreductase activity"/>
    <property type="evidence" value="ECO:0007669"/>
    <property type="project" value="UniProtKB-KW"/>
</dbReference>
<feature type="compositionally biased region" description="Basic and acidic residues" evidence="22">
    <location>
        <begin position="1"/>
        <end position="10"/>
    </location>
</feature>
<feature type="transmembrane region" description="Helical" evidence="23">
    <location>
        <begin position="34"/>
        <end position="56"/>
    </location>
</feature>
<comment type="pathway">
    <text evidence="2 19">Energy metabolism; oxidative phosphorylation.</text>
</comment>
<evidence type="ECO:0000256" key="10">
    <source>
        <dbReference type="ARBA" id="ARBA00022723"/>
    </source>
</evidence>
<evidence type="ECO:0000256" key="15">
    <source>
        <dbReference type="ARBA" id="ARBA00023002"/>
    </source>
</evidence>
<dbReference type="AlphaFoldDB" id="A0A2R8AFM6"/>
<dbReference type="NCBIfam" id="TIGR00782">
    <property type="entry name" value="ccoP"/>
    <property type="match status" value="1"/>
</dbReference>
<evidence type="ECO:0000256" key="5">
    <source>
        <dbReference type="ARBA" id="ARBA00022475"/>
    </source>
</evidence>
<keyword evidence="18 19" id="KW-0472">Membrane</keyword>
<comment type="subunit">
    <text evidence="19">Component of the cbb3-type cytochrome c oxidase.</text>
</comment>
<dbReference type="OrthoDB" id="9811281at2"/>
<dbReference type="Pfam" id="PF14715">
    <property type="entry name" value="FixP_N"/>
    <property type="match status" value="1"/>
</dbReference>
<evidence type="ECO:0000256" key="1">
    <source>
        <dbReference type="ARBA" id="ARBA00004533"/>
    </source>
</evidence>
<feature type="binding site" description="axial binding residue" evidence="20">
    <location>
        <position position="127"/>
    </location>
    <ligand>
        <name>heme c</name>
        <dbReference type="ChEBI" id="CHEBI:61717"/>
        <label>1</label>
    </ligand>
    <ligandPart>
        <name>Fe</name>
        <dbReference type="ChEBI" id="CHEBI:18248"/>
    </ligandPart>
</feature>
<keyword evidence="10 19" id="KW-0479">Metal-binding</keyword>
<keyword evidence="15 19" id="KW-0560">Oxidoreductase</keyword>
<evidence type="ECO:0000256" key="4">
    <source>
        <dbReference type="ARBA" id="ARBA00022448"/>
    </source>
</evidence>
<evidence type="ECO:0000256" key="16">
    <source>
        <dbReference type="ARBA" id="ARBA00023004"/>
    </source>
</evidence>
<dbReference type="InterPro" id="IPR008168">
    <property type="entry name" value="Cyt_C_IC"/>
</dbReference>
<dbReference type="InterPro" id="IPR009056">
    <property type="entry name" value="Cyt_c-like_dom"/>
</dbReference>
<dbReference type="GO" id="GO:0005886">
    <property type="term" value="C:plasma membrane"/>
    <property type="evidence" value="ECO:0007669"/>
    <property type="project" value="UniProtKB-SubCell"/>
</dbReference>
<evidence type="ECO:0000256" key="23">
    <source>
        <dbReference type="SAM" id="Phobius"/>
    </source>
</evidence>
<evidence type="ECO:0000256" key="21">
    <source>
        <dbReference type="PIRSR" id="PIRSR000006-2"/>
    </source>
</evidence>
<dbReference type="GO" id="GO:0020037">
    <property type="term" value="F:heme binding"/>
    <property type="evidence" value="ECO:0007669"/>
    <property type="project" value="InterPro"/>
</dbReference>
<dbReference type="InterPro" id="IPR038414">
    <property type="entry name" value="CcoP_N_sf"/>
</dbReference>
<reference evidence="25 26" key="1">
    <citation type="submission" date="2018-03" db="EMBL/GenBank/DDBJ databases">
        <authorList>
            <person name="Keele B.F."/>
        </authorList>
    </citation>
    <scope>NUCLEOTIDE SEQUENCE [LARGE SCALE GENOMIC DNA]</scope>
    <source>
        <strain evidence="25 26">CeCT 8812</strain>
    </source>
</reference>
<feature type="binding site" description="axial binding residue" evidence="20">
    <location>
        <position position="224"/>
    </location>
    <ligand>
        <name>heme c</name>
        <dbReference type="ChEBI" id="CHEBI:61717"/>
        <label>2</label>
    </ligand>
    <ligandPart>
        <name>Fe</name>
        <dbReference type="ChEBI" id="CHEBI:18248"/>
    </ligandPart>
</feature>
<organism evidence="25 26">
    <name type="scientific">Pontivivens insulae</name>
    <dbReference type="NCBI Taxonomy" id="1639689"/>
    <lineage>
        <taxon>Bacteria</taxon>
        <taxon>Pseudomonadati</taxon>
        <taxon>Pseudomonadota</taxon>
        <taxon>Alphaproteobacteria</taxon>
        <taxon>Rhodobacterales</taxon>
        <taxon>Paracoccaceae</taxon>
        <taxon>Pontivivens</taxon>
    </lineage>
</organism>
<sequence>MSDDQRRVDEISGTETTGHSWDGIEELNTPLPRWWLWTFYACIAFSAVYVVLFPAIPLVNEATQGVLGWSSRGNLSEELDEVAATNLERTELLQAVSIEDAAADPSLRAFAIAGGRAAFQVNCVQCHGSGAAGGAGYPNLNDDDWLWGGSLAQIEETLLYGIRHDQYDFTRWSEMPAFGAGILTRAEISDVAWHVLDLAGLDVDDVEAAARGATLYYDQCASCHGDIGEGMDDLGAPTLNDAIWLFGDTHADIAKQITAPRHGVMPGWQDRLGEATVRQLAIYVHGLGGGE</sequence>
<feature type="binding site" description="covalent" evidence="21">
    <location>
        <position position="123"/>
    </location>
    <ligand>
        <name>heme c</name>
        <dbReference type="ChEBI" id="CHEBI:61717"/>
        <label>1</label>
    </ligand>
</feature>
<dbReference type="RefSeq" id="WP_108783669.1">
    <property type="nucleotide sequence ID" value="NZ_OMKW01000004.1"/>
</dbReference>
<feature type="domain" description="Cytochrome c" evidence="24">
    <location>
        <begin position="207"/>
        <end position="288"/>
    </location>
</feature>
<dbReference type="InterPro" id="IPR032858">
    <property type="entry name" value="CcoP_N"/>
</dbReference>
<evidence type="ECO:0000256" key="12">
    <source>
        <dbReference type="ARBA" id="ARBA00022781"/>
    </source>
</evidence>
<keyword evidence="26" id="KW-1185">Reference proteome</keyword>
<dbReference type="InterPro" id="IPR036909">
    <property type="entry name" value="Cyt_c-like_dom_sf"/>
</dbReference>
<feature type="binding site" description="axial binding residue" evidence="20">
    <location>
        <position position="265"/>
    </location>
    <ligand>
        <name>heme c</name>
        <dbReference type="ChEBI" id="CHEBI:61717"/>
        <label>1</label>
    </ligand>
    <ligandPart>
        <name>Fe</name>
        <dbReference type="ChEBI" id="CHEBI:18248"/>
    </ligandPart>
</feature>
<dbReference type="EMBL" id="OMKW01000004">
    <property type="protein sequence ID" value="SPF30986.1"/>
    <property type="molecule type" value="Genomic_DNA"/>
</dbReference>
<dbReference type="PROSITE" id="PS51007">
    <property type="entry name" value="CYTC"/>
    <property type="match status" value="2"/>
</dbReference>
<keyword evidence="7 19" id="KW-0349">Heme</keyword>
<comment type="subcellular location">
    <subcellularLocation>
        <location evidence="1 19">Cell inner membrane</location>
    </subcellularLocation>
</comment>
<keyword evidence="13 19" id="KW-0249">Electron transport</keyword>
<keyword evidence="14 23" id="KW-1133">Transmembrane helix</keyword>
<evidence type="ECO:0000256" key="6">
    <source>
        <dbReference type="ARBA" id="ARBA00022519"/>
    </source>
</evidence>
<keyword evidence="6 19" id="KW-0997">Cell inner membrane</keyword>
<dbReference type="Gene3D" id="1.10.760.10">
    <property type="entry name" value="Cytochrome c-like domain"/>
    <property type="match status" value="2"/>
</dbReference>
<feature type="domain" description="Cytochrome c" evidence="24">
    <location>
        <begin position="110"/>
        <end position="199"/>
    </location>
</feature>
<keyword evidence="16 19" id="KW-0408">Iron</keyword>
<dbReference type="GO" id="GO:0006119">
    <property type="term" value="P:oxidative phosphorylation"/>
    <property type="evidence" value="ECO:0007669"/>
    <property type="project" value="UniProtKB-UniPathway"/>
</dbReference>
<comment type="similarity">
    <text evidence="3 19">Belongs to the CcoP / FixP family.</text>
</comment>
<evidence type="ECO:0000256" key="22">
    <source>
        <dbReference type="SAM" id="MobiDB-lite"/>
    </source>
</evidence>
<dbReference type="SUPFAM" id="SSF46626">
    <property type="entry name" value="Cytochrome c"/>
    <property type="match status" value="2"/>
</dbReference>
<evidence type="ECO:0000313" key="25">
    <source>
        <dbReference type="EMBL" id="SPF30986.1"/>
    </source>
</evidence>
<evidence type="ECO:0000256" key="3">
    <source>
        <dbReference type="ARBA" id="ARBA00006113"/>
    </source>
</evidence>
<evidence type="ECO:0000256" key="19">
    <source>
        <dbReference type="PIRNR" id="PIRNR000006"/>
    </source>
</evidence>
<feature type="binding site" description="covalent" evidence="21">
    <location>
        <position position="220"/>
    </location>
    <ligand>
        <name>heme c</name>
        <dbReference type="ChEBI" id="CHEBI:61717"/>
        <label>2</label>
    </ligand>
</feature>
<evidence type="ECO:0000256" key="11">
    <source>
        <dbReference type="ARBA" id="ARBA00022737"/>
    </source>
</evidence>
<dbReference type="Pfam" id="PF13442">
    <property type="entry name" value="Cytochrome_CBB3"/>
    <property type="match status" value="2"/>
</dbReference>
<dbReference type="GO" id="GO:0005506">
    <property type="term" value="F:iron ion binding"/>
    <property type="evidence" value="ECO:0007669"/>
    <property type="project" value="InterPro"/>
</dbReference>
<feature type="binding site" description="covalent" evidence="21">
    <location>
        <position position="126"/>
    </location>
    <ligand>
        <name>heme c</name>
        <dbReference type="ChEBI" id="CHEBI:61717"/>
        <label>1</label>
    </ligand>
</feature>
<protein>
    <recommendedName>
        <fullName evidence="19">Cbb3-type cytochrome c oxidase subunit</fullName>
    </recommendedName>
</protein>
<dbReference type="Proteomes" id="UP000244932">
    <property type="component" value="Unassembled WGS sequence"/>
</dbReference>
<keyword evidence="11" id="KW-0677">Repeat</keyword>
<keyword evidence="12 19" id="KW-0375">Hydrogen ion transport</keyword>
<evidence type="ECO:0000256" key="7">
    <source>
        <dbReference type="ARBA" id="ARBA00022617"/>
    </source>
</evidence>
<keyword evidence="9 23" id="KW-0812">Transmembrane</keyword>
<evidence type="ECO:0000256" key="2">
    <source>
        <dbReference type="ARBA" id="ARBA00004673"/>
    </source>
</evidence>
<name>A0A2R8AFM6_9RHOB</name>
<dbReference type="PANTHER" id="PTHR33751:SF1">
    <property type="entry name" value="CBB3-TYPE CYTOCHROME C OXIDASE SUBUNIT FIXP"/>
    <property type="match status" value="1"/>
</dbReference>
<evidence type="ECO:0000256" key="20">
    <source>
        <dbReference type="PIRSR" id="PIRSR000006-1"/>
    </source>
</evidence>
<dbReference type="Gene3D" id="6.10.280.130">
    <property type="match status" value="1"/>
</dbReference>
<evidence type="ECO:0000256" key="8">
    <source>
        <dbReference type="ARBA" id="ARBA00022660"/>
    </source>
</evidence>
<feature type="region of interest" description="Disordered" evidence="22">
    <location>
        <begin position="1"/>
        <end position="23"/>
    </location>
</feature>
<dbReference type="GO" id="GO:1902600">
    <property type="term" value="P:proton transmembrane transport"/>
    <property type="evidence" value="ECO:0007669"/>
    <property type="project" value="UniProtKB-KW"/>
</dbReference>
<dbReference type="InterPro" id="IPR004678">
    <property type="entry name" value="Cyt_c_oxidase_cbb3_su3"/>
</dbReference>
<keyword evidence="17 19" id="KW-0406">Ion transport</keyword>
<evidence type="ECO:0000313" key="26">
    <source>
        <dbReference type="Proteomes" id="UP000244932"/>
    </source>
</evidence>
<keyword evidence="8 19" id="KW-0679">Respiratory chain</keyword>
<comment type="cofactor">
    <cofactor evidence="19 21">
        <name>heme c</name>
        <dbReference type="ChEBI" id="CHEBI:61717"/>
    </cofactor>
    <text evidence="19 21">Binds 2 heme C groups per subunit.</text>
</comment>
<dbReference type="UniPathway" id="UPA00705"/>
<dbReference type="GO" id="GO:0009055">
    <property type="term" value="F:electron transfer activity"/>
    <property type="evidence" value="ECO:0007669"/>
    <property type="project" value="InterPro"/>
</dbReference>
<dbReference type="InterPro" id="IPR050597">
    <property type="entry name" value="Cytochrome_c_Oxidase_Subunit"/>
</dbReference>
<comment type="function">
    <text evidence="19">C-type cytochrome. Part of the cbb3-type cytochrome c oxidase complex.</text>
</comment>
<evidence type="ECO:0000256" key="9">
    <source>
        <dbReference type="ARBA" id="ARBA00022692"/>
    </source>
</evidence>
<dbReference type="PRINTS" id="PR00605">
    <property type="entry name" value="CYTCHROMECIC"/>
</dbReference>
<gene>
    <name evidence="25" type="primary">ccoP</name>
    <name evidence="25" type="ORF">POI8812_03333</name>
</gene>
<evidence type="ECO:0000256" key="17">
    <source>
        <dbReference type="ARBA" id="ARBA00023065"/>
    </source>
</evidence>
<dbReference type="PANTHER" id="PTHR33751">
    <property type="entry name" value="CBB3-TYPE CYTOCHROME C OXIDASE SUBUNIT FIXP"/>
    <property type="match status" value="1"/>
</dbReference>
<keyword evidence="4 19" id="KW-0813">Transport</keyword>
<proteinExistence type="inferred from homology"/>
<evidence type="ECO:0000256" key="14">
    <source>
        <dbReference type="ARBA" id="ARBA00022989"/>
    </source>
</evidence>
<dbReference type="PIRSF" id="PIRSF000006">
    <property type="entry name" value="Cbb3-Cox_fixP"/>
    <property type="match status" value="1"/>
</dbReference>
<feature type="binding site" description="axial binding residue" evidence="20">
    <location>
        <position position="175"/>
    </location>
    <ligand>
        <name>heme c</name>
        <dbReference type="ChEBI" id="CHEBI:61717"/>
        <label>2</label>
    </ligand>
    <ligandPart>
        <name>Fe</name>
        <dbReference type="ChEBI" id="CHEBI:18248"/>
    </ligandPart>
</feature>
<keyword evidence="5 19" id="KW-1003">Cell membrane</keyword>
<evidence type="ECO:0000256" key="18">
    <source>
        <dbReference type="ARBA" id="ARBA00023136"/>
    </source>
</evidence>
<evidence type="ECO:0000256" key="13">
    <source>
        <dbReference type="ARBA" id="ARBA00022982"/>
    </source>
</evidence>
<evidence type="ECO:0000259" key="24">
    <source>
        <dbReference type="PROSITE" id="PS51007"/>
    </source>
</evidence>
<feature type="binding site" description="covalent" evidence="21">
    <location>
        <position position="223"/>
    </location>
    <ligand>
        <name>heme c</name>
        <dbReference type="ChEBI" id="CHEBI:61717"/>
        <label>2</label>
    </ligand>
</feature>
<accession>A0A2R8AFM6</accession>